<sequence>MLVPNLSIHPGDQLDHYRLESIVATSGMATVFRAIDSLTGQQVAIKVPHPEVESDPAMFERFQREAEIGTKLDHPGVMKVYPNPDRTQVYMVMEWLEGRLLRQILNEEKKLSADRAAKLIVGICHALEYIHANGVVHRDLKPENIMVDSLDNIRLIDFGIAANAGARRLTFANFSQNLGTPDYISPEQVRGKRGDARSDIYSLGVMLYEMLTGSVPFSGPNPFAVMNDRLLNQPRPPMELESSITPQMQEILYRALEREPKNRYASAREFAHDLQHQDEVGVAARPDSAKWEKRRSPESRRVLLYVAFALIPLLIFALLLVVSRHH</sequence>
<accession>A0A7Y9PIE1</accession>
<dbReference type="EMBL" id="JACCCW010000002">
    <property type="protein sequence ID" value="NYF80325.1"/>
    <property type="molecule type" value="Genomic_DNA"/>
</dbReference>
<dbReference type="Pfam" id="PF00069">
    <property type="entry name" value="Pkinase"/>
    <property type="match status" value="1"/>
</dbReference>
<evidence type="ECO:0000256" key="3">
    <source>
        <dbReference type="ARBA" id="ARBA00022679"/>
    </source>
</evidence>
<organism evidence="9 10">
    <name type="scientific">Granulicella arctica</name>
    <dbReference type="NCBI Taxonomy" id="940613"/>
    <lineage>
        <taxon>Bacteria</taxon>
        <taxon>Pseudomonadati</taxon>
        <taxon>Acidobacteriota</taxon>
        <taxon>Terriglobia</taxon>
        <taxon>Terriglobales</taxon>
        <taxon>Acidobacteriaceae</taxon>
        <taxon>Granulicella</taxon>
    </lineage>
</organism>
<dbReference type="InterPro" id="IPR008271">
    <property type="entry name" value="Ser/Thr_kinase_AS"/>
</dbReference>
<dbReference type="Proteomes" id="UP000589520">
    <property type="component" value="Unassembled WGS sequence"/>
</dbReference>
<dbReference type="GO" id="GO:0004674">
    <property type="term" value="F:protein serine/threonine kinase activity"/>
    <property type="evidence" value="ECO:0007669"/>
    <property type="project" value="UniProtKB-KW"/>
</dbReference>
<dbReference type="RefSeq" id="WP_179491628.1">
    <property type="nucleotide sequence ID" value="NZ_JACCCW010000002.1"/>
</dbReference>
<keyword evidence="7" id="KW-0472">Membrane</keyword>
<proteinExistence type="predicted"/>
<dbReference type="PANTHER" id="PTHR43289">
    <property type="entry name" value="MITOGEN-ACTIVATED PROTEIN KINASE KINASE KINASE 20-RELATED"/>
    <property type="match status" value="1"/>
</dbReference>
<keyword evidence="6" id="KW-0067">ATP-binding</keyword>
<gene>
    <name evidence="9" type="ORF">HDF17_002645</name>
</gene>
<feature type="domain" description="Protein kinase" evidence="8">
    <location>
        <begin position="17"/>
        <end position="275"/>
    </location>
</feature>
<evidence type="ECO:0000259" key="8">
    <source>
        <dbReference type="PROSITE" id="PS50011"/>
    </source>
</evidence>
<keyword evidence="3 9" id="KW-0808">Transferase</keyword>
<evidence type="ECO:0000256" key="5">
    <source>
        <dbReference type="ARBA" id="ARBA00022777"/>
    </source>
</evidence>
<dbReference type="PROSITE" id="PS00108">
    <property type="entry name" value="PROTEIN_KINASE_ST"/>
    <property type="match status" value="1"/>
</dbReference>
<dbReference type="InterPro" id="IPR011009">
    <property type="entry name" value="Kinase-like_dom_sf"/>
</dbReference>
<dbReference type="GO" id="GO:0005524">
    <property type="term" value="F:ATP binding"/>
    <property type="evidence" value="ECO:0007669"/>
    <property type="project" value="UniProtKB-KW"/>
</dbReference>
<evidence type="ECO:0000313" key="10">
    <source>
        <dbReference type="Proteomes" id="UP000589520"/>
    </source>
</evidence>
<dbReference type="InterPro" id="IPR000719">
    <property type="entry name" value="Prot_kinase_dom"/>
</dbReference>
<dbReference type="FunFam" id="1.10.510.10:FF:000021">
    <property type="entry name" value="Serine/threonine protein kinase"/>
    <property type="match status" value="1"/>
</dbReference>
<evidence type="ECO:0000256" key="7">
    <source>
        <dbReference type="SAM" id="Phobius"/>
    </source>
</evidence>
<dbReference type="PANTHER" id="PTHR43289:SF6">
    <property type="entry name" value="SERINE_THREONINE-PROTEIN KINASE NEKL-3"/>
    <property type="match status" value="1"/>
</dbReference>
<comment type="caution">
    <text evidence="9">The sequence shown here is derived from an EMBL/GenBank/DDBJ whole genome shotgun (WGS) entry which is preliminary data.</text>
</comment>
<dbReference type="Gene3D" id="1.10.510.10">
    <property type="entry name" value="Transferase(Phosphotransferase) domain 1"/>
    <property type="match status" value="1"/>
</dbReference>
<keyword evidence="2" id="KW-0723">Serine/threonine-protein kinase</keyword>
<dbReference type="SMART" id="SM00220">
    <property type="entry name" value="S_TKc"/>
    <property type="match status" value="1"/>
</dbReference>
<evidence type="ECO:0000256" key="1">
    <source>
        <dbReference type="ARBA" id="ARBA00012513"/>
    </source>
</evidence>
<keyword evidence="10" id="KW-1185">Reference proteome</keyword>
<dbReference type="AlphaFoldDB" id="A0A7Y9PIE1"/>
<name>A0A7Y9PIE1_9BACT</name>
<dbReference type="CDD" id="cd14014">
    <property type="entry name" value="STKc_PknB_like"/>
    <property type="match status" value="1"/>
</dbReference>
<feature type="transmembrane region" description="Helical" evidence="7">
    <location>
        <begin position="302"/>
        <end position="322"/>
    </location>
</feature>
<evidence type="ECO:0000256" key="4">
    <source>
        <dbReference type="ARBA" id="ARBA00022741"/>
    </source>
</evidence>
<evidence type="ECO:0000256" key="6">
    <source>
        <dbReference type="ARBA" id="ARBA00022840"/>
    </source>
</evidence>
<dbReference type="EC" id="2.7.11.1" evidence="1"/>
<dbReference type="PROSITE" id="PS50011">
    <property type="entry name" value="PROTEIN_KINASE_DOM"/>
    <property type="match status" value="1"/>
</dbReference>
<dbReference type="SUPFAM" id="SSF56112">
    <property type="entry name" value="Protein kinase-like (PK-like)"/>
    <property type="match status" value="1"/>
</dbReference>
<keyword evidence="7" id="KW-0812">Transmembrane</keyword>
<keyword evidence="4" id="KW-0547">Nucleotide-binding</keyword>
<protein>
    <recommendedName>
        <fullName evidence="1">non-specific serine/threonine protein kinase</fullName>
        <ecNumber evidence="1">2.7.11.1</ecNumber>
    </recommendedName>
</protein>
<keyword evidence="7" id="KW-1133">Transmembrane helix</keyword>
<evidence type="ECO:0000256" key="2">
    <source>
        <dbReference type="ARBA" id="ARBA00022527"/>
    </source>
</evidence>
<reference evidence="9 10" key="1">
    <citation type="submission" date="2020-07" db="EMBL/GenBank/DDBJ databases">
        <title>Genomic Encyclopedia of Type Strains, Phase IV (KMG-V): Genome sequencing to study the core and pangenomes of soil and plant-associated prokaryotes.</title>
        <authorList>
            <person name="Whitman W."/>
        </authorList>
    </citation>
    <scope>NUCLEOTIDE SEQUENCE [LARGE SCALE GENOMIC DNA]</scope>
    <source>
        <strain evidence="9 10">X4EP2</strain>
    </source>
</reference>
<evidence type="ECO:0000313" key="9">
    <source>
        <dbReference type="EMBL" id="NYF80325.1"/>
    </source>
</evidence>
<keyword evidence="5 9" id="KW-0418">Kinase</keyword>
<dbReference type="Gene3D" id="3.30.200.20">
    <property type="entry name" value="Phosphorylase Kinase, domain 1"/>
    <property type="match status" value="1"/>
</dbReference>